<organism evidence="4 5">
    <name type="scientific">Chitinophaga rhizophila</name>
    <dbReference type="NCBI Taxonomy" id="2866212"/>
    <lineage>
        <taxon>Bacteria</taxon>
        <taxon>Pseudomonadati</taxon>
        <taxon>Bacteroidota</taxon>
        <taxon>Chitinophagia</taxon>
        <taxon>Chitinophagales</taxon>
        <taxon>Chitinophagaceae</taxon>
        <taxon>Chitinophaga</taxon>
    </lineage>
</organism>
<feature type="domain" description="C-type lectin" evidence="3">
    <location>
        <begin position="546"/>
        <end position="698"/>
    </location>
</feature>
<dbReference type="PANTHER" id="PTHR34677:SF3">
    <property type="entry name" value="BACTERIAL IG-LIKE DOMAIN-CONTAINING PROTEIN"/>
    <property type="match status" value="1"/>
</dbReference>
<dbReference type="Gene3D" id="2.60.120.200">
    <property type="match status" value="1"/>
</dbReference>
<dbReference type="InterPro" id="IPR044016">
    <property type="entry name" value="Big_13"/>
</dbReference>
<dbReference type="InterPro" id="IPR016187">
    <property type="entry name" value="CTDL_fold"/>
</dbReference>
<dbReference type="Pfam" id="PF13385">
    <property type="entry name" value="Laminin_G_3"/>
    <property type="match status" value="1"/>
</dbReference>
<keyword evidence="2" id="KW-0732">Signal</keyword>
<gene>
    <name evidence="4" type="ORF">K1Y79_21675</name>
</gene>
<feature type="signal peptide" evidence="2">
    <location>
        <begin position="1"/>
        <end position="24"/>
    </location>
</feature>
<reference evidence="4 5" key="1">
    <citation type="submission" date="2021-08" db="EMBL/GenBank/DDBJ databases">
        <title>The genome sequence of Chitinophaga sp. B61.</title>
        <authorList>
            <person name="Zhang X."/>
        </authorList>
    </citation>
    <scope>NUCLEOTIDE SEQUENCE [LARGE SCALE GENOMIC DNA]</scope>
    <source>
        <strain evidence="4 5">B61</strain>
    </source>
</reference>
<evidence type="ECO:0000256" key="1">
    <source>
        <dbReference type="SAM" id="MobiDB-lite"/>
    </source>
</evidence>
<dbReference type="Gene3D" id="2.60.40.10">
    <property type="entry name" value="Immunoglobulins"/>
    <property type="match status" value="29"/>
</dbReference>
<evidence type="ECO:0000256" key="2">
    <source>
        <dbReference type="SAM" id="SignalP"/>
    </source>
</evidence>
<protein>
    <submittedName>
        <fullName evidence="4">Ig-like domain repeat protein</fullName>
    </submittedName>
</protein>
<dbReference type="SUPFAM" id="SSF49899">
    <property type="entry name" value="Concanavalin A-like lectins/glucanases"/>
    <property type="match status" value="1"/>
</dbReference>
<accession>A0ABS7GHQ2</accession>
<dbReference type="Pfam" id="PF19077">
    <property type="entry name" value="Big_13"/>
    <property type="match status" value="28"/>
</dbReference>
<dbReference type="RefSeq" id="WP_220252290.1">
    <property type="nucleotide sequence ID" value="NZ_JAICCF010000004.1"/>
</dbReference>
<sequence>MKLFLRKCLGCILLCCFFSINLWAQTGPAGINTGTVLWLDAGDVLNGGTAPAYGTTLTTWYDKSGSGRNAVSSGANPVIFNSGGANDRPVVRFNRTSASAGSGMTVNGLDIRAGTNADVTIFAVYRPGTNDGNTQAVWGNDNGGSQQRYFNSKAATGTTDASLNTGGTAVVIPGGAKAGETRLVTAMYSSGANNGSAVYLNGKLISAFTDQTSNTGGQTNFRIGLDGDNNYFNGDISELIVYNRTLTACEVETINIYLANKYATDFTDMSSNYTLGIPFNNDINGVGIRTSACSGTYNMSASFSGILSVTNPSQTNNNVVLSFANDRAGYGQSSQTPSSHISRLQQVWRADLNGNIGTVDICFELTGLGIDVSNSGNFALLIDKDGDFSNATVISTGVTIMVNRVCISGVNLTKGDYFTLATRAATSVASEITSANKGIAQKSLFTTASIIDDQILVKGASNVKDGRVYIDTGFVVGDVITWGTLPTGVTGNYNATTGVAVFTGTAPATAWQNFYRTLRFSTSSGNTGNRTIRFVLGNVVSYTVGTKPHYYEYITTPMSWTAAKAAAEARTLYGLQGYLATITAQIENDFITSKLSSDGWVGGTCNYQVVNDAVGSRVFNNQNSAYGAYYWVTGPEKGTPISTGLNNPVPVNGAYTKWNTGEPNNYQGTNELYMQLYSTNQGRWNDLPNTSNLGYVVEYGGYASDPVLNIDYSRVIMNAPPAPVIVSITDDTGLSASDNITNDPTLRLNGTGQASAIIRLFRADIGAIAGTATVNAAGNWSFDYTGTSLADGTYSFTATATTGSNTSAASPAFTVTIDLIAPAKPGRPALASGSGNATNDVTPDLTGSAEPGSFVRIYDGATQIGTATTNAAGVWTLTAPTMSATLHNITVTATDVAGNTSVSSDPFPLTIDVTAPARPPAPTLVGGVGNVTNDNTPTIRGTAEANSTVTVYNGNTIAGTTSADASGNYTFTFPTLADAPYTVSVTATDAAGNTSARSPVLNFTVDTQPPTVPTLNGTAILTGDNTPTITGATDPNTSVTIFRDGIAVGTVTSNGSGNFTYTFSPALPDATYVITATATDAVGNESVPSAPLSLTIDATAPAAPVITTDRLVTNNNTPTITGTAEANSTVTIYSGTIVAGTLTATSSGTFSYTFTTLADGVYAVSATATDAAGNVSPRSNVLNITVDTQTPPAPIVVSRTTPANDNTPTVIGTAEANSTVTLYADGVAAGTTTANASGAYTFTFPASLADGIRSITARATDAANNTGPLSARLNILIDTEAPAAPTLLTAKNPTNDNTPTVSGTAEANSTVNIIVDGVTVGTAAADGSGNYTYTLPTALADGNYTIRATATDAAGNTGPSSATLNLLVDTQAPAAPILTTAKNPTNDNTPTVSGTAEANSTVTIIVDGSAVGTAPADASGNYTFTMPTALSDGTHAITATATDAAGNTSTPSTTLNLVIDTQVPTAPTITTTNNPTNDNTPTVTGTAEANSTVTIIVDGSAIGTAPANASGNYTFTMPTALSDGIHAITATATDAAGNTSAPSTTLNLVVDTQVPTVPTITTVKNPTNDNTPTVTGTAEANSTVTIIVDGSAVGTVTANASGTYTFNMPTALSDGTHAITATATDAAGNTSAPSTTLNLVIDTQVPTVPTITTAKNPTNDNTPTVTGTAEANSTVTIIVDGSAVGTVTANASGNYTFTMPTALSDGTHAITATATDAAGNTSAPSTTLNLVIDTQVPTVPTITTAKNPTNDNTPTVTGTAEANSTLTIIVDGSAVGTATANASGNYTFTMPTALSDGTHAVTATATDAAGNTSAPSTTLNLVVDTQVPLAPTLTTAKNPTNDNTPTVTGTAEANSTVIIIVDGSAVGTAPADASGNYTFTMPVALSDGTHAVTATATDAAGNTSAPSTTLNLVVDTQVPTVPTINTAKNPTNDNTPTVTGTAEANSTVTIIVDGSSVGTAPADASGNYTFTMPTALSDGTHAITATATDAAGNTSTPSTTLNLVIDTQVPTVPTITTAKNPTNDNTPTVTGTAEANSTVTIIVDGSAVGTAPANASGNYTFTMPTALSDGTHAITATATDAAGNTSAPSTTLNLVIDTQVPTVPTITTAKNPTNDNTPTVTGTAEANSTVTIIVDGSAVGTVTANASGTYTFTMPTALSDGIHAITATATDAAGNTSAPSTTLNLVVDTQVPTVPTITTAKNPTNDNTPIVSGTAEANSTVTIIVGGSSVGTAPADASGNYTFTMPTALSDGTHAITATATDAAGNTSAPSTTLNLVVDTQVPLAPTLTTSKNPTNDNTPTVTGTAEANSTVTIIVDGSAVGTVTANASGNYTFTMPTALSDGTHAITATATDAAGNTSAPSTTLNLVIDTQVPTVPTITTVKNPTNDNTPTVTGTAEANSTVNIIVRGLAVGTAAADASGNYTFTMPTALSDGTHAITATATDAAGNTSAPSTTLNLVIDTQVPTIPTITTAKNPTNDNAPTVTGTAEENSTVTIIVDGSAVGTAPADASGNYTFTMPTALSDGTHAITATATDAAGNTSAPSTTLNLVIDTQVPTIPTITTAKNPTNDNTPTVSGTAETNSTVTIIVDGSAVGTVTANASGNYTFTMPAALSDGTHAITATATDAAGNTSAPSTTLNLVIDTQVPTVPTITTAKNPTNDNTPTVSGTAEANSTVTIIVDGSAVGTATANASGTYTFAMPTALSDGTHAVTATATDAAGNTSAPSTTLNLVIDTDAPLAPTLTTAKNPTNDNTPTVTGTAEANSTVTIIVGGTPIGKITADANGNYSYTFNLALTDGPHTVTATATDASGNTSPASTPLNITIDTQAPVAPTVTTAKNPTNDHTPVITGKAEPNSTVTIYNGDSPVGTAPVNASGDYTYTFSPSLPDGTHNVTATATDAAGNTSVKSNVLPITVITNAPATPPAPVLADGRPGGLINDPTPSIKGIAEANSKVTIYLNGNSIGTTTAGATGNYTYTFNPALPDADYAITVTATDIAGNISAQSPALNITIDASAPATPAAPELVGSQNGLTNDATPSITGKAEPNSTVTIYVDGKAVGNVKADSKGEYTYTFTPALADGKHNITVTATDAAGNTSGISPALVIVIDTQAPQPPTLTTGKQPTNNTTPALTGKAEPNSTVTIYVDGKVAGTVTADGNGDYSYTITPALADGEYNVTATSTDAAGNTSRPSTTLNIIVDTKAPDAPTIELVTPAYKGVINTTKPIVAGVAEPNSTVAIYADGKFMGTVVAAADGKYTYTFTSPGLSQGSHQVSATASDAAGNISLPGTPLIFAVDVIAPEVPAPPILPGINIPGLVNTAEPTITGHGEPGTMIIIYTDGKAIGSANVRGNGEWSYTYTPPLTEGDHYITVTASDVQNNESGHSAQVVMTVDLTRPEVSLFTLSAEPLSGPVTFMFTFTEDIIGFESEDINIVGGKVTQFKQLSPSSYAVVIAPDIEGILQVNLPADHVTDLAGNGNRVSSSLAMRVKFGSNIDMVFPLPATDIVNVRFGGVDDGNVNVTLTSMVGQVVLQQTGVVKNNLMTISTQRVPSGTYVLQVRLRDKVLNTTIVIAR</sequence>
<proteinExistence type="predicted"/>
<evidence type="ECO:0000313" key="5">
    <source>
        <dbReference type="Proteomes" id="UP000812961"/>
    </source>
</evidence>
<dbReference type="Proteomes" id="UP000812961">
    <property type="component" value="Unassembled WGS sequence"/>
</dbReference>
<dbReference type="SUPFAM" id="SSF56436">
    <property type="entry name" value="C-type lectin-like"/>
    <property type="match status" value="1"/>
</dbReference>
<keyword evidence="5" id="KW-1185">Reference proteome</keyword>
<evidence type="ECO:0000313" key="4">
    <source>
        <dbReference type="EMBL" id="MBW8686961.1"/>
    </source>
</evidence>
<feature type="region of interest" description="Disordered" evidence="1">
    <location>
        <begin position="3113"/>
        <end position="3134"/>
    </location>
</feature>
<dbReference type="InterPro" id="IPR016186">
    <property type="entry name" value="C-type_lectin-like/link_sf"/>
</dbReference>
<evidence type="ECO:0000259" key="3">
    <source>
        <dbReference type="PROSITE" id="PS50041"/>
    </source>
</evidence>
<dbReference type="PANTHER" id="PTHR34677">
    <property type="match status" value="1"/>
</dbReference>
<feature type="region of interest" description="Disordered" evidence="1">
    <location>
        <begin position="2837"/>
        <end position="2856"/>
    </location>
</feature>
<dbReference type="Pfam" id="PF18962">
    <property type="entry name" value="Por_Secre_tail"/>
    <property type="match status" value="1"/>
</dbReference>
<dbReference type="InterPro" id="IPR001304">
    <property type="entry name" value="C-type_lectin-like"/>
</dbReference>
<feature type="compositionally biased region" description="Polar residues" evidence="1">
    <location>
        <begin position="3115"/>
        <end position="3129"/>
    </location>
</feature>
<dbReference type="InterPro" id="IPR013783">
    <property type="entry name" value="Ig-like_fold"/>
</dbReference>
<dbReference type="NCBIfam" id="NF033510">
    <property type="entry name" value="Ca_tandemer"/>
    <property type="match status" value="28"/>
</dbReference>
<dbReference type="InterPro" id="IPR026444">
    <property type="entry name" value="Secre_tail"/>
</dbReference>
<dbReference type="Gene3D" id="3.10.100.10">
    <property type="entry name" value="Mannose-Binding Protein A, subunit A"/>
    <property type="match status" value="1"/>
</dbReference>
<dbReference type="PROSITE" id="PS50041">
    <property type="entry name" value="C_TYPE_LECTIN_2"/>
    <property type="match status" value="1"/>
</dbReference>
<feature type="chain" id="PRO_5045482664" evidence="2">
    <location>
        <begin position="25"/>
        <end position="3570"/>
    </location>
</feature>
<dbReference type="Pfam" id="PF17936">
    <property type="entry name" value="Big_6"/>
    <property type="match status" value="1"/>
</dbReference>
<comment type="caution">
    <text evidence="4">The sequence shown here is derived from an EMBL/GenBank/DDBJ whole genome shotgun (WGS) entry which is preliminary data.</text>
</comment>
<dbReference type="InterPro" id="IPR041498">
    <property type="entry name" value="Big_6"/>
</dbReference>
<dbReference type="EMBL" id="JAICCF010000004">
    <property type="protein sequence ID" value="MBW8686961.1"/>
    <property type="molecule type" value="Genomic_DNA"/>
</dbReference>
<dbReference type="InterPro" id="IPR013320">
    <property type="entry name" value="ConA-like_dom_sf"/>
</dbReference>
<name>A0ABS7GHQ2_9BACT</name>